<dbReference type="EMBL" id="JAFBEC010000009">
    <property type="protein sequence ID" value="MBM7634174.1"/>
    <property type="molecule type" value="Genomic_DNA"/>
</dbReference>
<dbReference type="Gene3D" id="3.40.630.30">
    <property type="match status" value="1"/>
</dbReference>
<name>A0ABS2PFG3_9BACL</name>
<dbReference type="GO" id="GO:0008999">
    <property type="term" value="F:protein-N-terminal-alanine acetyltransferase activity"/>
    <property type="evidence" value="ECO:0007669"/>
    <property type="project" value="UniProtKB-EC"/>
</dbReference>
<keyword evidence="2" id="KW-0012">Acyltransferase</keyword>
<dbReference type="Proteomes" id="UP000741863">
    <property type="component" value="Unassembled WGS sequence"/>
</dbReference>
<proteinExistence type="predicted"/>
<evidence type="ECO:0000259" key="1">
    <source>
        <dbReference type="PROSITE" id="PS51186"/>
    </source>
</evidence>
<reference evidence="2 3" key="1">
    <citation type="submission" date="2021-01" db="EMBL/GenBank/DDBJ databases">
        <title>Genomic Encyclopedia of Type Strains, Phase IV (KMG-IV): sequencing the most valuable type-strain genomes for metagenomic binning, comparative biology and taxonomic classification.</title>
        <authorList>
            <person name="Goeker M."/>
        </authorList>
    </citation>
    <scope>NUCLEOTIDE SEQUENCE [LARGE SCALE GENOMIC DNA]</scope>
    <source>
        <strain evidence="2 3">DSM 25540</strain>
    </source>
</reference>
<dbReference type="RefSeq" id="WP_204698935.1">
    <property type="nucleotide sequence ID" value="NZ_JAFBEC010000009.1"/>
</dbReference>
<organism evidence="2 3">
    <name type="scientific">Geomicrobium sediminis</name>
    <dbReference type="NCBI Taxonomy" id="1347788"/>
    <lineage>
        <taxon>Bacteria</taxon>
        <taxon>Bacillati</taxon>
        <taxon>Bacillota</taxon>
        <taxon>Bacilli</taxon>
        <taxon>Bacillales</taxon>
        <taxon>Geomicrobium</taxon>
    </lineage>
</organism>
<keyword evidence="2" id="KW-0808">Transferase</keyword>
<keyword evidence="3" id="KW-1185">Reference proteome</keyword>
<evidence type="ECO:0000313" key="3">
    <source>
        <dbReference type="Proteomes" id="UP000741863"/>
    </source>
</evidence>
<dbReference type="InterPro" id="IPR000182">
    <property type="entry name" value="GNAT_dom"/>
</dbReference>
<dbReference type="PANTHER" id="PTHR43792:SF1">
    <property type="entry name" value="N-ACETYLTRANSFERASE DOMAIN-CONTAINING PROTEIN"/>
    <property type="match status" value="1"/>
</dbReference>
<dbReference type="Pfam" id="PF13302">
    <property type="entry name" value="Acetyltransf_3"/>
    <property type="match status" value="1"/>
</dbReference>
<accession>A0ABS2PFG3</accession>
<dbReference type="PROSITE" id="PS51186">
    <property type="entry name" value="GNAT"/>
    <property type="match status" value="1"/>
</dbReference>
<gene>
    <name evidence="2" type="ORF">JOD17_003274</name>
</gene>
<protein>
    <submittedName>
        <fullName evidence="2">Ribosomal-protein-alanine N-acetyltransferase</fullName>
        <ecNumber evidence="2">2.3.1.267</ecNumber>
    </submittedName>
</protein>
<evidence type="ECO:0000313" key="2">
    <source>
        <dbReference type="EMBL" id="MBM7634174.1"/>
    </source>
</evidence>
<comment type="caution">
    <text evidence="2">The sequence shown here is derived from an EMBL/GenBank/DDBJ whole genome shotgun (WGS) entry which is preliminary data.</text>
</comment>
<dbReference type="InterPro" id="IPR016181">
    <property type="entry name" value="Acyl_CoA_acyltransferase"/>
</dbReference>
<dbReference type="InterPro" id="IPR051531">
    <property type="entry name" value="N-acetyltransferase"/>
</dbReference>
<dbReference type="EC" id="2.3.1.267" evidence="2"/>
<dbReference type="SUPFAM" id="SSF55729">
    <property type="entry name" value="Acyl-CoA N-acyltransferases (Nat)"/>
    <property type="match status" value="1"/>
</dbReference>
<feature type="domain" description="N-acetyltransferase" evidence="1">
    <location>
        <begin position="8"/>
        <end position="161"/>
    </location>
</feature>
<dbReference type="PANTHER" id="PTHR43792">
    <property type="entry name" value="GNAT FAMILY, PUTATIVE (AFU_ORTHOLOGUE AFUA_3G00765)-RELATED-RELATED"/>
    <property type="match status" value="1"/>
</dbReference>
<sequence length="164" mass="18871">MNLETNRCKLRTLKACDRQGVLRVYQDEQVRRYLGGPVEEALIKRLIKRLDEPDEGRFATVIEKRTGSFIGMVSIALHHDQINEEVSYQLLPEWWGKGYGKEVVSAVLQYAFQNLHLKKVVAETQAANTRSCRLLESVGMNKETAVDRFGEKQIIYAIYNNDHT</sequence>